<dbReference type="Pfam" id="PF01205">
    <property type="entry name" value="Impact_N"/>
    <property type="match status" value="1"/>
</dbReference>
<dbReference type="GO" id="GO:0140469">
    <property type="term" value="P:GCN2-mediated signaling"/>
    <property type="evidence" value="ECO:0007669"/>
    <property type="project" value="TreeGrafter"/>
</dbReference>
<dbReference type="SUPFAM" id="SSF54211">
    <property type="entry name" value="Ribosomal protein S5 domain 2-like"/>
    <property type="match status" value="1"/>
</dbReference>
<name>A0A1E3I689_9TREE</name>
<dbReference type="STRING" id="1295533.A0A1E3I689"/>
<sequence>MIPTILYFCSVNCTMSATKRAASPSDPDNPKRPRAEAASLHSWLHPKAPPLLLSHSPPLHSSSSTFLTFSIAFVPPAHATSETTVAKEARRIVRELDVVSRVGALAMAAGEGAFEDGAGRAPGKARAREPDHRMWACRSLCLKDGKNGTEGEDAYQLIESFDDDGEKFGGERILKVLKEHHAVDVLSVCVRWFGGDMIGPIRFQHIATTVQTSLNSLNSLVHLRDLRQALTALDEEITLLRVAIAETSSSQAKADDETPALLIKPKPNPNYDAIDDVAKLERLVVARERALAVLQKKQKASS</sequence>
<evidence type="ECO:0000256" key="2">
    <source>
        <dbReference type="SAM" id="MobiDB-lite"/>
    </source>
</evidence>
<reference evidence="4 5" key="1">
    <citation type="submission" date="2016-06" db="EMBL/GenBank/DDBJ databases">
        <title>Evolution of pathogenesis and genome organization in the Tremellales.</title>
        <authorList>
            <person name="Cuomo C."/>
            <person name="Litvintseva A."/>
            <person name="Heitman J."/>
            <person name="Chen Y."/>
            <person name="Sun S."/>
            <person name="Springer D."/>
            <person name="Dromer F."/>
            <person name="Young S."/>
            <person name="Zeng Q."/>
            <person name="Chapman S."/>
            <person name="Gujja S."/>
            <person name="Saif S."/>
            <person name="Birren B."/>
        </authorList>
    </citation>
    <scope>NUCLEOTIDE SEQUENCE [LARGE SCALE GENOMIC DNA]</scope>
    <source>
        <strain evidence="4 5">CBS 6039</strain>
    </source>
</reference>
<evidence type="ECO:0000256" key="1">
    <source>
        <dbReference type="ARBA" id="ARBA00007665"/>
    </source>
</evidence>
<proteinExistence type="inferred from homology"/>
<dbReference type="EMBL" id="AWGJ01000002">
    <property type="protein sequence ID" value="ODN83311.1"/>
    <property type="molecule type" value="Genomic_DNA"/>
</dbReference>
<dbReference type="Proteomes" id="UP000094065">
    <property type="component" value="Unassembled WGS sequence"/>
</dbReference>
<gene>
    <name evidence="4" type="ORF">L202_01478</name>
</gene>
<feature type="domain" description="Impact N-terminal" evidence="3">
    <location>
        <begin position="127"/>
        <end position="213"/>
    </location>
</feature>
<dbReference type="InterPro" id="IPR020568">
    <property type="entry name" value="Ribosomal_Su5_D2-typ_SF"/>
</dbReference>
<dbReference type="InterPro" id="IPR023582">
    <property type="entry name" value="Impact"/>
</dbReference>
<evidence type="ECO:0000313" key="5">
    <source>
        <dbReference type="Proteomes" id="UP000094065"/>
    </source>
</evidence>
<comment type="similarity">
    <text evidence="1">Belongs to the IMPACT family.</text>
</comment>
<dbReference type="PANTHER" id="PTHR16301">
    <property type="entry name" value="IMPACT-RELATED"/>
    <property type="match status" value="1"/>
</dbReference>
<dbReference type="RefSeq" id="XP_018997311.1">
    <property type="nucleotide sequence ID" value="XM_019134884.1"/>
</dbReference>
<dbReference type="PANTHER" id="PTHR16301:SF25">
    <property type="entry name" value="PROTEIN IMPACT"/>
    <property type="match status" value="1"/>
</dbReference>
<dbReference type="GeneID" id="30152787"/>
<feature type="region of interest" description="Disordered" evidence="2">
    <location>
        <begin position="19"/>
        <end position="39"/>
    </location>
</feature>
<accession>A0A1E3I689</accession>
<dbReference type="Gene3D" id="3.30.230.30">
    <property type="entry name" value="Impact, N-terminal domain"/>
    <property type="match status" value="1"/>
</dbReference>
<dbReference type="GO" id="GO:0006446">
    <property type="term" value="P:regulation of translational initiation"/>
    <property type="evidence" value="ECO:0007669"/>
    <property type="project" value="TreeGrafter"/>
</dbReference>
<comment type="caution">
    <text evidence="4">The sequence shown here is derived from an EMBL/GenBank/DDBJ whole genome shotgun (WGS) entry which is preliminary data.</text>
</comment>
<dbReference type="OrthoDB" id="69641at2759"/>
<evidence type="ECO:0000313" key="4">
    <source>
        <dbReference type="EMBL" id="ODN83311.1"/>
    </source>
</evidence>
<organism evidence="4 5">
    <name type="scientific">Cryptococcus amylolentus CBS 6039</name>
    <dbReference type="NCBI Taxonomy" id="1295533"/>
    <lineage>
        <taxon>Eukaryota</taxon>
        <taxon>Fungi</taxon>
        <taxon>Dikarya</taxon>
        <taxon>Basidiomycota</taxon>
        <taxon>Agaricomycotina</taxon>
        <taxon>Tremellomycetes</taxon>
        <taxon>Tremellales</taxon>
        <taxon>Cryptococcaceae</taxon>
        <taxon>Cryptococcus</taxon>
    </lineage>
</organism>
<evidence type="ECO:0000259" key="3">
    <source>
        <dbReference type="Pfam" id="PF01205"/>
    </source>
</evidence>
<dbReference type="InterPro" id="IPR036956">
    <property type="entry name" value="Impact_N_sf"/>
</dbReference>
<dbReference type="InterPro" id="IPR001498">
    <property type="entry name" value="Impact_N"/>
</dbReference>
<dbReference type="AlphaFoldDB" id="A0A1E3I689"/>
<dbReference type="GO" id="GO:0005737">
    <property type="term" value="C:cytoplasm"/>
    <property type="evidence" value="ECO:0007669"/>
    <property type="project" value="TreeGrafter"/>
</dbReference>
<keyword evidence="5" id="KW-1185">Reference proteome</keyword>
<protein>
    <recommendedName>
        <fullName evidence="3">Impact N-terminal domain-containing protein</fullName>
    </recommendedName>
</protein>